<gene>
    <name evidence="3" type="ORF">BN1224_UZG1_A_04720</name>
</gene>
<protein>
    <submittedName>
        <fullName evidence="3">Uncharacterized protein</fullName>
    </submittedName>
</protein>
<evidence type="ECO:0000313" key="3">
    <source>
        <dbReference type="EMBL" id="CRI51617.1"/>
    </source>
</evidence>
<feature type="domain" description="DUF575" evidence="1">
    <location>
        <begin position="19"/>
        <end position="118"/>
    </location>
</feature>
<dbReference type="InterPro" id="IPR006835">
    <property type="entry name" value="DUF575"/>
</dbReference>
<organism evidence="3">
    <name type="scientific">Chlamydia pneumoniae</name>
    <name type="common">Chlamydophila pneumoniae</name>
    <dbReference type="NCBI Taxonomy" id="83558"/>
    <lineage>
        <taxon>Bacteria</taxon>
        <taxon>Pseudomonadati</taxon>
        <taxon>Chlamydiota</taxon>
        <taxon>Chlamydiia</taxon>
        <taxon>Chlamydiales</taxon>
        <taxon>Chlamydiaceae</taxon>
        <taxon>Chlamydia/Chlamydophila group</taxon>
        <taxon>Chlamydia</taxon>
    </lineage>
</organism>
<evidence type="ECO:0000259" key="1">
    <source>
        <dbReference type="Pfam" id="PF04746"/>
    </source>
</evidence>
<feature type="domain" description="DUF562" evidence="2">
    <location>
        <begin position="405"/>
        <end position="555"/>
    </location>
</feature>
<reference evidence="3" key="1">
    <citation type="submission" date="2015-05" db="EMBL/GenBank/DDBJ databases">
        <authorList>
            <person name="Rattei Thomas"/>
        </authorList>
    </citation>
    <scope>NUCLEOTIDE SEQUENCE</scope>
    <source>
        <strain evidence="3">UZG1</strain>
    </source>
</reference>
<dbReference type="EMBL" id="LN847245">
    <property type="protein sequence ID" value="CRI51617.1"/>
    <property type="molecule type" value="Genomic_DNA"/>
</dbReference>
<name>A0A0F7XLD0_CHLPN</name>
<dbReference type="Pfam" id="PF04763">
    <property type="entry name" value="DUF562"/>
    <property type="match status" value="1"/>
</dbReference>
<sequence>MASCLSAWFSIVREHFYRAFDFSLPFCARITEFVLGVIKGIPVVGHIIVGIEWLVSRYLESFVTKPTFVSDVVSLLKTEKVAGRDHIARVVETLKRQRVAVAPEDEDKVHGKIPVHPFGGIQPVEVLTLYPEVQDATLGLAFSKIRNRVRQAYLQAPRPKLQKIYIIGNDMNPFEVDDFLHLARLCNETQRLYPDATISLYLTASGGRNAMDKKNRKLLSDCELNPKIACLDFNQGDVVKQATCDCWMVYHGENDQGTLNQIQEELEKSGEETPWIHVGQKPLSQSLWDFSPFSSLEMKGDKEKALEYSELEKEQLYSRLVYVGERSSVLSLEFGDSRSGILMDPKRVHAPLSEGHYCHSYLADLENPGLQKTILAAFLNPKELSSTILQPISLNLILNSKTYLRQHFGFFERMSRSDRNVVVVVCDSWWGTDWKEEPSFQHFIMELECRGYSHFNIFAFRSNSMCVEERRILNESSQEKAFTMIFCEDSVSQGDIRCLHLASEGMLCGKECYAVDVYTSGCANFMMEEVLTLERESNLWNRKHGLWKREVRKQKQEAALDQDESEIYVCNQLTAQQNFACSLDAAIRQSIWRSRMPELLSIERRALGEQLFTTVHHYLTTQKKILRGI</sequence>
<proteinExistence type="predicted"/>
<evidence type="ECO:0000259" key="2">
    <source>
        <dbReference type="Pfam" id="PF04763"/>
    </source>
</evidence>
<dbReference type="Pfam" id="PF04746">
    <property type="entry name" value="DUF575"/>
    <property type="match status" value="1"/>
</dbReference>
<dbReference type="InterPro" id="IPR006850">
    <property type="entry name" value="DUF562"/>
</dbReference>
<accession>A0A0F7XLD0</accession>
<dbReference type="AlphaFoldDB" id="A0A0F7XLD0"/>